<dbReference type="AlphaFoldDB" id="A0A814HL09"/>
<organism evidence="6 8">
    <name type="scientific">Rotaria sordida</name>
    <dbReference type="NCBI Taxonomy" id="392033"/>
    <lineage>
        <taxon>Eukaryota</taxon>
        <taxon>Metazoa</taxon>
        <taxon>Spiralia</taxon>
        <taxon>Gnathifera</taxon>
        <taxon>Rotifera</taxon>
        <taxon>Eurotatoria</taxon>
        <taxon>Bdelloidea</taxon>
        <taxon>Philodinida</taxon>
        <taxon>Philodinidae</taxon>
        <taxon>Rotaria</taxon>
    </lineage>
</organism>
<accession>A0A814HL09</accession>
<evidence type="ECO:0000256" key="4">
    <source>
        <dbReference type="SAM" id="MobiDB-lite"/>
    </source>
</evidence>
<evidence type="ECO:0000313" key="9">
    <source>
        <dbReference type="Proteomes" id="UP000663870"/>
    </source>
</evidence>
<dbReference type="PRINTS" id="PR00452">
    <property type="entry name" value="SH3DOMAIN"/>
</dbReference>
<gene>
    <name evidence="7" type="ORF">JXQ802_LOCUS27288</name>
    <name evidence="6" type="ORF">PYM288_LOCUS15137</name>
</gene>
<feature type="region of interest" description="Disordered" evidence="4">
    <location>
        <begin position="62"/>
        <end position="85"/>
    </location>
</feature>
<evidence type="ECO:0000256" key="2">
    <source>
        <dbReference type="ARBA" id="ARBA00023054"/>
    </source>
</evidence>
<sequence length="345" mass="39078">MEMVEAVALFDYNGRTNKELSFKKNQIIFIYKKMNHEWWLGHIAGGNQSGFIPDGYIKLKSRRRDSAPSVQHHPRLRLTPNPSSSITLPTLSNNQLNASISTTLTSNQYHQSSNFSLVDEYRLQSAKETEIVEVDFDINNKEEEEEEEEKNSSIIKNYPIPASRTINDVLLSNSPPPILSSSHLPSINDQQIIDIDTALREILSGIQTVEECHAQYFRSNQQKEIDEPDLVLNLPKTNRFLTTQTSKSFDENLLKKSSLPISHSTTIIDLTHTSRSNSSSPELIKQNKIPPPIMKKPEKTLQLIKRLGLQQTNESSSSSTYFNITQHQQQQQSISISSSSKATQV</sequence>
<keyword evidence="2" id="KW-0175">Coiled coil</keyword>
<dbReference type="SUPFAM" id="SSF50044">
    <property type="entry name" value="SH3-domain"/>
    <property type="match status" value="1"/>
</dbReference>
<dbReference type="PROSITE" id="PS50002">
    <property type="entry name" value="SH3"/>
    <property type="match status" value="1"/>
</dbReference>
<evidence type="ECO:0000313" key="8">
    <source>
        <dbReference type="Proteomes" id="UP000663854"/>
    </source>
</evidence>
<dbReference type="SMART" id="SM00326">
    <property type="entry name" value="SH3"/>
    <property type="match status" value="1"/>
</dbReference>
<dbReference type="Gene3D" id="2.30.30.40">
    <property type="entry name" value="SH3 Domains"/>
    <property type="match status" value="1"/>
</dbReference>
<feature type="compositionally biased region" description="Polar residues" evidence="4">
    <location>
        <begin position="272"/>
        <end position="281"/>
    </location>
</feature>
<evidence type="ECO:0000256" key="3">
    <source>
        <dbReference type="PROSITE-ProRule" id="PRU00192"/>
    </source>
</evidence>
<dbReference type="Pfam" id="PF00018">
    <property type="entry name" value="SH3_1"/>
    <property type="match status" value="1"/>
</dbReference>
<evidence type="ECO:0000259" key="5">
    <source>
        <dbReference type="PROSITE" id="PS50002"/>
    </source>
</evidence>
<dbReference type="EMBL" id="CAJNOH010000354">
    <property type="protein sequence ID" value="CAF1011603.1"/>
    <property type="molecule type" value="Genomic_DNA"/>
</dbReference>
<keyword evidence="9" id="KW-1185">Reference proteome</keyword>
<proteinExistence type="predicted"/>
<comment type="caution">
    <text evidence="6">The sequence shown here is derived from an EMBL/GenBank/DDBJ whole genome shotgun (WGS) entry which is preliminary data.</text>
</comment>
<feature type="region of interest" description="Disordered" evidence="4">
    <location>
        <begin position="272"/>
        <end position="294"/>
    </location>
</feature>
<protein>
    <recommendedName>
        <fullName evidence="5">SH3 domain-containing protein</fullName>
    </recommendedName>
</protein>
<dbReference type="EMBL" id="CAJNOL010000984">
    <property type="protein sequence ID" value="CAF1257148.1"/>
    <property type="molecule type" value="Genomic_DNA"/>
</dbReference>
<dbReference type="InterPro" id="IPR001452">
    <property type="entry name" value="SH3_domain"/>
</dbReference>
<dbReference type="Proteomes" id="UP000663870">
    <property type="component" value="Unassembled WGS sequence"/>
</dbReference>
<keyword evidence="1 3" id="KW-0728">SH3 domain</keyword>
<dbReference type="PANTHER" id="PTHR14166">
    <property type="entry name" value="SLIT-ROBO RHO GTPASE ACTIVATING PROTEIN"/>
    <property type="match status" value="1"/>
</dbReference>
<dbReference type="InterPro" id="IPR051627">
    <property type="entry name" value="SLIT-ROBO_RhoGAP"/>
</dbReference>
<name>A0A814HL09_9BILA</name>
<dbReference type="Proteomes" id="UP000663854">
    <property type="component" value="Unassembled WGS sequence"/>
</dbReference>
<evidence type="ECO:0000256" key="1">
    <source>
        <dbReference type="ARBA" id="ARBA00022443"/>
    </source>
</evidence>
<evidence type="ECO:0000313" key="7">
    <source>
        <dbReference type="EMBL" id="CAF1257148.1"/>
    </source>
</evidence>
<reference evidence="6" key="1">
    <citation type="submission" date="2021-02" db="EMBL/GenBank/DDBJ databases">
        <authorList>
            <person name="Nowell W R."/>
        </authorList>
    </citation>
    <scope>NUCLEOTIDE SEQUENCE</scope>
</reference>
<feature type="domain" description="SH3" evidence="5">
    <location>
        <begin position="1"/>
        <end position="62"/>
    </location>
</feature>
<evidence type="ECO:0000313" key="6">
    <source>
        <dbReference type="EMBL" id="CAF1011603.1"/>
    </source>
</evidence>
<dbReference type="InterPro" id="IPR036028">
    <property type="entry name" value="SH3-like_dom_sf"/>
</dbReference>